<dbReference type="AlphaFoldDB" id="A0A560W6E3"/>
<proteinExistence type="predicted"/>
<dbReference type="Proteomes" id="UP000315628">
    <property type="component" value="Unassembled WGS sequence"/>
</dbReference>
<name>A0A560W6E3_9MICO</name>
<protein>
    <recommendedName>
        <fullName evidence="1">HipA-like kinase domain-containing protein</fullName>
    </recommendedName>
</protein>
<evidence type="ECO:0000259" key="1">
    <source>
        <dbReference type="Pfam" id="PF20613"/>
    </source>
</evidence>
<accession>A0A560W6E3</accession>
<keyword evidence="3" id="KW-1185">Reference proteome</keyword>
<organism evidence="2 3">
    <name type="scientific">Marihabitans asiaticum</name>
    <dbReference type="NCBI Taxonomy" id="415218"/>
    <lineage>
        <taxon>Bacteria</taxon>
        <taxon>Bacillati</taxon>
        <taxon>Actinomycetota</taxon>
        <taxon>Actinomycetes</taxon>
        <taxon>Micrococcales</taxon>
        <taxon>Intrasporangiaceae</taxon>
        <taxon>Marihabitans</taxon>
    </lineage>
</organism>
<comment type="caution">
    <text evidence="2">The sequence shown here is derived from an EMBL/GenBank/DDBJ whole genome shotgun (WGS) entry which is preliminary data.</text>
</comment>
<evidence type="ECO:0000313" key="2">
    <source>
        <dbReference type="EMBL" id="TWD13199.1"/>
    </source>
</evidence>
<evidence type="ECO:0000313" key="3">
    <source>
        <dbReference type="Proteomes" id="UP000315628"/>
    </source>
</evidence>
<dbReference type="EMBL" id="VIUW01000005">
    <property type="protein sequence ID" value="TWD13199.1"/>
    <property type="molecule type" value="Genomic_DNA"/>
</dbReference>
<sequence length="264" mass="28931">MRTLAVVPEMLRHVTATRYAVPLREGGSLPGIVEADDLGMYVTKMRGAGQGVRVLAAEVLVAGLAAEVGVPVPELVTVELSSEIARWEADEEVQDLLTASVGLNLGMDYLPGAFGYDGSRPADRDLAAAILWLDAFTANVDRTWANPNLLRWHERVWAIDHGAALYFHHAWARKAPDAERFVRAPYDTSQHVLADVAAPVEPVHDRALAALDEEAIAALVERVPDEWLPPGEQLKSAESVRGAYRDHLAQRLRHPEHWLPGGAR</sequence>
<dbReference type="Pfam" id="PF20613">
    <property type="entry name" value="HipA_2"/>
    <property type="match status" value="1"/>
</dbReference>
<gene>
    <name evidence="2" type="ORF">FB557_2584</name>
</gene>
<feature type="domain" description="HipA-like kinase" evidence="1">
    <location>
        <begin position="24"/>
        <end position="258"/>
    </location>
</feature>
<reference evidence="2 3" key="1">
    <citation type="submission" date="2019-06" db="EMBL/GenBank/DDBJ databases">
        <title>Sequencing the genomes of 1000 actinobacteria strains.</title>
        <authorList>
            <person name="Klenk H.-P."/>
        </authorList>
    </citation>
    <scope>NUCLEOTIDE SEQUENCE [LARGE SCALE GENOMIC DNA]</scope>
    <source>
        <strain evidence="2 3">DSM 18935</strain>
    </source>
</reference>
<dbReference type="InterPro" id="IPR046748">
    <property type="entry name" value="HipA_2"/>
</dbReference>